<gene>
    <name evidence="8" type="ORF">QBC38DRAFT_468962</name>
</gene>
<reference evidence="8" key="2">
    <citation type="submission" date="2023-05" db="EMBL/GenBank/DDBJ databases">
        <authorList>
            <consortium name="Lawrence Berkeley National Laboratory"/>
            <person name="Steindorff A."/>
            <person name="Hensen N."/>
            <person name="Bonometti L."/>
            <person name="Westerberg I."/>
            <person name="Brannstrom I.O."/>
            <person name="Guillou S."/>
            <person name="Cros-Aarteil S."/>
            <person name="Calhoun S."/>
            <person name="Haridas S."/>
            <person name="Kuo A."/>
            <person name="Mondo S."/>
            <person name="Pangilinan J."/>
            <person name="Riley R."/>
            <person name="Labutti K."/>
            <person name="Andreopoulos B."/>
            <person name="Lipzen A."/>
            <person name="Chen C."/>
            <person name="Yanf M."/>
            <person name="Daum C."/>
            <person name="Ng V."/>
            <person name="Clum A."/>
            <person name="Ohm R."/>
            <person name="Martin F."/>
            <person name="Silar P."/>
            <person name="Natvig D."/>
            <person name="Lalanne C."/>
            <person name="Gautier V."/>
            <person name="Ament-Velasquez S.L."/>
            <person name="Kruys A."/>
            <person name="Hutchinson M.I."/>
            <person name="Powell A.J."/>
            <person name="Barry K."/>
            <person name="Miller A.N."/>
            <person name="Grigoriev I.V."/>
            <person name="Debuchy R."/>
            <person name="Gladieux P."/>
            <person name="Thoren M.H."/>
            <person name="Johannesson H."/>
        </authorList>
    </citation>
    <scope>NUCLEOTIDE SEQUENCE</scope>
    <source>
        <strain evidence="8">CBS 990.96</strain>
    </source>
</reference>
<keyword evidence="5" id="KW-0804">Transcription</keyword>
<dbReference type="InterPro" id="IPR046347">
    <property type="entry name" value="bZIP_sf"/>
</dbReference>
<feature type="region of interest" description="Disordered" evidence="7">
    <location>
        <begin position="186"/>
        <end position="207"/>
    </location>
</feature>
<comment type="similarity">
    <text evidence="2">Belongs to the bZIP family.</text>
</comment>
<dbReference type="CDD" id="cd14688">
    <property type="entry name" value="bZIP_YAP"/>
    <property type="match status" value="1"/>
</dbReference>
<dbReference type="Proteomes" id="UP001301958">
    <property type="component" value="Unassembled WGS sequence"/>
</dbReference>
<evidence type="ECO:0000256" key="2">
    <source>
        <dbReference type="ARBA" id="ARBA00007163"/>
    </source>
</evidence>
<evidence type="ECO:0000256" key="4">
    <source>
        <dbReference type="ARBA" id="ARBA00023125"/>
    </source>
</evidence>
<evidence type="ECO:0000256" key="6">
    <source>
        <dbReference type="ARBA" id="ARBA00023242"/>
    </source>
</evidence>
<dbReference type="GO" id="GO:0090575">
    <property type="term" value="C:RNA polymerase II transcription regulator complex"/>
    <property type="evidence" value="ECO:0007669"/>
    <property type="project" value="TreeGrafter"/>
</dbReference>
<evidence type="ECO:0000256" key="7">
    <source>
        <dbReference type="SAM" id="MobiDB-lite"/>
    </source>
</evidence>
<feature type="region of interest" description="Disordered" evidence="7">
    <location>
        <begin position="1"/>
        <end position="26"/>
    </location>
</feature>
<evidence type="ECO:0008006" key="10">
    <source>
        <dbReference type="Google" id="ProtNLM"/>
    </source>
</evidence>
<dbReference type="SUPFAM" id="SSF57959">
    <property type="entry name" value="Leucine zipper domain"/>
    <property type="match status" value="1"/>
</dbReference>
<dbReference type="GO" id="GO:0000976">
    <property type="term" value="F:transcription cis-regulatory region binding"/>
    <property type="evidence" value="ECO:0007669"/>
    <property type="project" value="InterPro"/>
</dbReference>
<dbReference type="Gene3D" id="1.20.5.170">
    <property type="match status" value="1"/>
</dbReference>
<evidence type="ECO:0000313" key="8">
    <source>
        <dbReference type="EMBL" id="KAK4230522.1"/>
    </source>
</evidence>
<dbReference type="PANTHER" id="PTHR40621:SF11">
    <property type="entry name" value="TRANSCRIPTION FACTOR KAPC-RELATED"/>
    <property type="match status" value="1"/>
</dbReference>
<organism evidence="8 9">
    <name type="scientific">Podospora fimiseda</name>
    <dbReference type="NCBI Taxonomy" id="252190"/>
    <lineage>
        <taxon>Eukaryota</taxon>
        <taxon>Fungi</taxon>
        <taxon>Dikarya</taxon>
        <taxon>Ascomycota</taxon>
        <taxon>Pezizomycotina</taxon>
        <taxon>Sordariomycetes</taxon>
        <taxon>Sordariomycetidae</taxon>
        <taxon>Sordariales</taxon>
        <taxon>Podosporaceae</taxon>
        <taxon>Podospora</taxon>
    </lineage>
</organism>
<keyword evidence="6" id="KW-0539">Nucleus</keyword>
<comment type="caution">
    <text evidence="8">The sequence shown here is derived from an EMBL/GenBank/DDBJ whole genome shotgun (WGS) entry which is preliminary data.</text>
</comment>
<evidence type="ECO:0000256" key="5">
    <source>
        <dbReference type="ARBA" id="ARBA00023163"/>
    </source>
</evidence>
<evidence type="ECO:0000313" key="9">
    <source>
        <dbReference type="Proteomes" id="UP001301958"/>
    </source>
</evidence>
<comment type="subcellular location">
    <subcellularLocation>
        <location evidence="1">Nucleus</location>
    </subcellularLocation>
</comment>
<evidence type="ECO:0000256" key="1">
    <source>
        <dbReference type="ARBA" id="ARBA00004123"/>
    </source>
</evidence>
<evidence type="ECO:0000256" key="3">
    <source>
        <dbReference type="ARBA" id="ARBA00023015"/>
    </source>
</evidence>
<dbReference type="AlphaFoldDB" id="A0AAN7H480"/>
<dbReference type="GO" id="GO:0001228">
    <property type="term" value="F:DNA-binding transcription activator activity, RNA polymerase II-specific"/>
    <property type="evidence" value="ECO:0007669"/>
    <property type="project" value="TreeGrafter"/>
</dbReference>
<keyword evidence="3" id="KW-0805">Transcription regulation</keyword>
<keyword evidence="9" id="KW-1185">Reference proteome</keyword>
<accession>A0AAN7H480</accession>
<sequence>MKTNMMDWVGPLTEETPGEPSLTKSQQRRAQVRRAQIQHRQRKAHYVKKLETDTERYREMIANIRREASEIHAENEVIRAQLLEHSSKLPLDQSLAFLDKIPAPLTHTVPENSNSNDNVTMMLGYDDIMKTPCFSISSEAGETVIDERIFSDSPLNPQLPDMTPHQIQQAINFILALEHICRDHSHPSHFPSSSSFPSSENHSNGLTGRASGHTLMATSLALRTAPPTVFSAAKKTRLFPGSSISFRPPSPDSPDAVSWKTSGLTLQNLYGLACSLHGKDDEEITPVQVWFELVRRYGVETVLSGIDEMKREFVGVVKCPAHFGAVLERGAFESVVGRVLGCAAA</sequence>
<keyword evidence="4" id="KW-0238">DNA-binding</keyword>
<reference evidence="8" key="1">
    <citation type="journal article" date="2023" name="Mol. Phylogenet. Evol.">
        <title>Genome-scale phylogeny and comparative genomics of the fungal order Sordariales.</title>
        <authorList>
            <person name="Hensen N."/>
            <person name="Bonometti L."/>
            <person name="Westerberg I."/>
            <person name="Brannstrom I.O."/>
            <person name="Guillou S."/>
            <person name="Cros-Aarteil S."/>
            <person name="Calhoun S."/>
            <person name="Haridas S."/>
            <person name="Kuo A."/>
            <person name="Mondo S."/>
            <person name="Pangilinan J."/>
            <person name="Riley R."/>
            <person name="LaButti K."/>
            <person name="Andreopoulos B."/>
            <person name="Lipzen A."/>
            <person name="Chen C."/>
            <person name="Yan M."/>
            <person name="Daum C."/>
            <person name="Ng V."/>
            <person name="Clum A."/>
            <person name="Steindorff A."/>
            <person name="Ohm R.A."/>
            <person name="Martin F."/>
            <person name="Silar P."/>
            <person name="Natvig D.O."/>
            <person name="Lalanne C."/>
            <person name="Gautier V."/>
            <person name="Ament-Velasquez S.L."/>
            <person name="Kruys A."/>
            <person name="Hutchinson M.I."/>
            <person name="Powell A.J."/>
            <person name="Barry K."/>
            <person name="Miller A.N."/>
            <person name="Grigoriev I.V."/>
            <person name="Debuchy R."/>
            <person name="Gladieux P."/>
            <person name="Hiltunen Thoren M."/>
            <person name="Johannesson H."/>
        </authorList>
    </citation>
    <scope>NUCLEOTIDE SEQUENCE</scope>
    <source>
        <strain evidence="8">CBS 990.96</strain>
    </source>
</reference>
<name>A0AAN7H480_9PEZI</name>
<dbReference type="EMBL" id="MU865298">
    <property type="protein sequence ID" value="KAK4230522.1"/>
    <property type="molecule type" value="Genomic_DNA"/>
</dbReference>
<dbReference type="InterPro" id="IPR050936">
    <property type="entry name" value="AP-1-like"/>
</dbReference>
<dbReference type="PANTHER" id="PTHR40621">
    <property type="entry name" value="TRANSCRIPTION FACTOR KAPC-RELATED"/>
    <property type="match status" value="1"/>
</dbReference>
<proteinExistence type="inferred from homology"/>
<protein>
    <recommendedName>
        <fullName evidence="10">BZIP domain-containing protein</fullName>
    </recommendedName>
</protein>
<feature type="compositionally biased region" description="Low complexity" evidence="7">
    <location>
        <begin position="188"/>
        <end position="199"/>
    </location>
</feature>